<feature type="transmembrane region" description="Helical" evidence="1">
    <location>
        <begin position="35"/>
        <end position="60"/>
    </location>
</feature>
<gene>
    <name evidence="2" type="ORF">EV702DRAFT_1224573</name>
</gene>
<keyword evidence="1" id="KW-0472">Membrane</keyword>
<protein>
    <submittedName>
        <fullName evidence="2">Uncharacterized protein</fullName>
    </submittedName>
</protein>
<organism evidence="2 3">
    <name type="scientific">Suillus placidus</name>
    <dbReference type="NCBI Taxonomy" id="48579"/>
    <lineage>
        <taxon>Eukaryota</taxon>
        <taxon>Fungi</taxon>
        <taxon>Dikarya</taxon>
        <taxon>Basidiomycota</taxon>
        <taxon>Agaricomycotina</taxon>
        <taxon>Agaricomycetes</taxon>
        <taxon>Agaricomycetidae</taxon>
        <taxon>Boletales</taxon>
        <taxon>Suillineae</taxon>
        <taxon>Suillaceae</taxon>
        <taxon>Suillus</taxon>
    </lineage>
</organism>
<feature type="transmembrane region" description="Helical" evidence="1">
    <location>
        <begin position="101"/>
        <end position="120"/>
    </location>
</feature>
<evidence type="ECO:0000313" key="3">
    <source>
        <dbReference type="Proteomes" id="UP000714275"/>
    </source>
</evidence>
<comment type="caution">
    <text evidence="2">The sequence shown here is derived from an EMBL/GenBank/DDBJ whole genome shotgun (WGS) entry which is preliminary data.</text>
</comment>
<proteinExistence type="predicted"/>
<accession>A0A9P7A6Q1</accession>
<sequence length="155" mass="17184">MNRTYGRDKYGATDVLSLLLAEPSSESRCCVDGQAWVFAVSAVSFACPLGLLVCSTRVLFSSTLLEIGRKRQQKSDQTVDMSVSATQFLLRIPEVLLARPLLRLLLQSIALSVSLFAICYKKRVLAKIRTPSLELSSTQLSFDRQGHIKLNHPGR</sequence>
<dbReference type="EMBL" id="JABBWD010000002">
    <property type="protein sequence ID" value="KAG1783382.1"/>
    <property type="molecule type" value="Genomic_DNA"/>
</dbReference>
<evidence type="ECO:0000256" key="1">
    <source>
        <dbReference type="SAM" id="Phobius"/>
    </source>
</evidence>
<dbReference type="AlphaFoldDB" id="A0A9P7A6Q1"/>
<reference evidence="2" key="1">
    <citation type="journal article" date="2020" name="New Phytol.">
        <title>Comparative genomics reveals dynamic genome evolution in host specialist ectomycorrhizal fungi.</title>
        <authorList>
            <person name="Lofgren L.A."/>
            <person name="Nguyen N.H."/>
            <person name="Vilgalys R."/>
            <person name="Ruytinx J."/>
            <person name="Liao H.L."/>
            <person name="Branco S."/>
            <person name="Kuo A."/>
            <person name="LaButti K."/>
            <person name="Lipzen A."/>
            <person name="Andreopoulos W."/>
            <person name="Pangilinan J."/>
            <person name="Riley R."/>
            <person name="Hundley H."/>
            <person name="Na H."/>
            <person name="Barry K."/>
            <person name="Grigoriev I.V."/>
            <person name="Stajich J.E."/>
            <person name="Kennedy P.G."/>
        </authorList>
    </citation>
    <scope>NUCLEOTIDE SEQUENCE</scope>
    <source>
        <strain evidence="2">DOB743</strain>
    </source>
</reference>
<name>A0A9P7A6Q1_9AGAM</name>
<dbReference type="Proteomes" id="UP000714275">
    <property type="component" value="Unassembled WGS sequence"/>
</dbReference>
<keyword evidence="1" id="KW-1133">Transmembrane helix</keyword>
<keyword evidence="3" id="KW-1185">Reference proteome</keyword>
<keyword evidence="1" id="KW-0812">Transmembrane</keyword>
<evidence type="ECO:0000313" key="2">
    <source>
        <dbReference type="EMBL" id="KAG1783382.1"/>
    </source>
</evidence>